<evidence type="ECO:0000256" key="7">
    <source>
        <dbReference type="ARBA" id="ARBA00023273"/>
    </source>
</evidence>
<evidence type="ECO:0000313" key="16">
    <source>
        <dbReference type="Proteomes" id="UP000625711"/>
    </source>
</evidence>
<evidence type="ECO:0000256" key="1">
    <source>
        <dbReference type="ARBA" id="ARBA00004611"/>
    </source>
</evidence>
<evidence type="ECO:0000256" key="2">
    <source>
        <dbReference type="ARBA" id="ARBA00022490"/>
    </source>
</evidence>
<evidence type="ECO:0000256" key="12">
    <source>
        <dbReference type="ARBA" id="ARBA00045865"/>
    </source>
</evidence>
<comment type="similarity">
    <text evidence="9">Belongs to the DRC2 family.</text>
</comment>
<dbReference type="GO" id="GO:0060285">
    <property type="term" value="P:cilium-dependent cell motility"/>
    <property type="evidence" value="ECO:0007669"/>
    <property type="project" value="TreeGrafter"/>
</dbReference>
<protein>
    <recommendedName>
        <fullName evidence="10">Dynein regulatory complex subunit 2</fullName>
    </recommendedName>
    <alternativeName>
        <fullName evidence="11">Coiled-coil domain-containing protein 65</fullName>
    </alternativeName>
</protein>
<evidence type="ECO:0000256" key="13">
    <source>
        <dbReference type="SAM" id="MobiDB-lite"/>
    </source>
</evidence>
<dbReference type="Proteomes" id="UP000625711">
    <property type="component" value="Unassembled WGS sequence"/>
</dbReference>
<evidence type="ECO:0000259" key="14">
    <source>
        <dbReference type="Pfam" id="PF14772"/>
    </source>
</evidence>
<keyword evidence="3" id="KW-0282">Flagellum</keyword>
<evidence type="ECO:0000256" key="8">
    <source>
        <dbReference type="ARBA" id="ARBA00037841"/>
    </source>
</evidence>
<keyword evidence="6" id="KW-0206">Cytoskeleton</keyword>
<comment type="function">
    <text evidence="12">Component of the nexin-dynein regulatory complex (N-DRC), a key regulator of ciliary/flagellar motility which maintains the alignment and integrity of the distal axoneme and regulates microtubule sliding in motile axonemes. Plays a critical role in the assembly of N-DRC and also stabilizes the assembly of multiple inner dynein arms and radial spokes. Coassembles with DRC1 to form a central scaffold needed for assembly of the N-DRC and its attachment to the outer doublet microtubules.</text>
</comment>
<feature type="compositionally biased region" description="Basic and acidic residues" evidence="13">
    <location>
        <begin position="9"/>
        <end position="21"/>
    </location>
</feature>
<evidence type="ECO:0000313" key="15">
    <source>
        <dbReference type="EMBL" id="KAF7268903.1"/>
    </source>
</evidence>
<evidence type="ECO:0000256" key="5">
    <source>
        <dbReference type="ARBA" id="ARBA00023069"/>
    </source>
</evidence>
<proteinExistence type="inferred from homology"/>
<dbReference type="InterPro" id="IPR039750">
    <property type="entry name" value="DRC1/DRC2"/>
</dbReference>
<evidence type="ECO:0000256" key="4">
    <source>
        <dbReference type="ARBA" id="ARBA00023054"/>
    </source>
</evidence>
<dbReference type="OrthoDB" id="7760980at2759"/>
<evidence type="ECO:0000256" key="10">
    <source>
        <dbReference type="ARBA" id="ARBA00040899"/>
    </source>
</evidence>
<evidence type="ECO:0000256" key="3">
    <source>
        <dbReference type="ARBA" id="ARBA00022846"/>
    </source>
</evidence>
<comment type="caution">
    <text evidence="15">The sequence shown here is derived from an EMBL/GenBank/DDBJ whole genome shotgun (WGS) entry which is preliminary data.</text>
</comment>
<accession>A0A834M348</accession>
<keyword evidence="4" id="KW-0175">Coiled coil</keyword>
<keyword evidence="2" id="KW-0963">Cytoplasm</keyword>
<reference evidence="15" key="1">
    <citation type="submission" date="2020-08" db="EMBL/GenBank/DDBJ databases">
        <title>Genome sequencing and assembly of the red palm weevil Rhynchophorus ferrugineus.</title>
        <authorList>
            <person name="Dias G.B."/>
            <person name="Bergman C.M."/>
            <person name="Manee M."/>
        </authorList>
    </citation>
    <scope>NUCLEOTIDE SEQUENCE</scope>
    <source>
        <strain evidence="15">AA-2017</strain>
        <tissue evidence="15">Whole larva</tissue>
    </source>
</reference>
<keyword evidence="5" id="KW-0969">Cilium</keyword>
<dbReference type="AlphaFoldDB" id="A0A834M348"/>
<feature type="domain" description="Dynein regulatory complex protein 1/2 N-terminal" evidence="14">
    <location>
        <begin position="19"/>
        <end position="116"/>
    </location>
</feature>
<keyword evidence="16" id="KW-1185">Reference proteome</keyword>
<feature type="region of interest" description="Disordered" evidence="13">
    <location>
        <begin position="1"/>
        <end position="32"/>
    </location>
</feature>
<evidence type="ECO:0000256" key="9">
    <source>
        <dbReference type="ARBA" id="ARBA00038424"/>
    </source>
</evidence>
<dbReference type="GO" id="GO:0005858">
    <property type="term" value="C:axonemal dynein complex"/>
    <property type="evidence" value="ECO:0007669"/>
    <property type="project" value="InterPro"/>
</dbReference>
<dbReference type="InterPro" id="IPR039505">
    <property type="entry name" value="DRC1/2_N"/>
</dbReference>
<dbReference type="GO" id="GO:0070286">
    <property type="term" value="P:axonemal dynein complex assembly"/>
    <property type="evidence" value="ECO:0007669"/>
    <property type="project" value="InterPro"/>
</dbReference>
<dbReference type="PANTHER" id="PTHR21625:SF0">
    <property type="entry name" value="DYNEIN REGULATORY COMPLEX SUBUNIT 2"/>
    <property type="match status" value="1"/>
</dbReference>
<evidence type="ECO:0000256" key="6">
    <source>
        <dbReference type="ARBA" id="ARBA00023212"/>
    </source>
</evidence>
<gene>
    <name evidence="15" type="ORF">GWI33_018005</name>
</gene>
<sequence>MSPKITLTPEERKELKIAKKEEKKRKQLERKKQIKRDHLEREINYGNVTLKKQEQNWRKMMMNIKVVEMRKDLEVAWHNFERVIDSKDFIISLLMDELDKANQQYFLNLKTHSEQIDKFIQMFEDRIHELDTDYKNQIEVLLKEHQKNSDEIKLSVTEEENYLKTILHILNAEMKNVKRTRRAEYFSKLEEQDSKQQQTIQQIKGILEQEHLQVWVSTVGFLEEYKERIKERKKAHTRLKIQDDQLQKVIRNQLESIRKAYELIRSLKVKKSEQEKFLERKLGDLQSEFDFFTIVFNKLKNKLSKDRKFDFEKLNCLTVNYNEVISYMESLEKKGKHILHVAAVCRKLETLAEKIMPFPVNFISEMSRANIDDIELLINELDLFWQRVGQADTLRYSINEEREFLITENEILKRRLHKYCQCLKCPNYEPFETKQPKSLHITEGTTELNKYNKHLGFSKVSLSMTNIHKDDSLSLISWNDKDLMLHLYQESVNALHK</sequence>
<feature type="compositionally biased region" description="Basic residues" evidence="13">
    <location>
        <begin position="22"/>
        <end position="32"/>
    </location>
</feature>
<evidence type="ECO:0000256" key="11">
    <source>
        <dbReference type="ARBA" id="ARBA00041517"/>
    </source>
</evidence>
<keyword evidence="7" id="KW-0966">Cell projection</keyword>
<name>A0A834M348_RHYFE</name>
<dbReference type="EMBL" id="JAACXV010014293">
    <property type="protein sequence ID" value="KAF7268903.1"/>
    <property type="molecule type" value="Genomic_DNA"/>
</dbReference>
<organism evidence="15 16">
    <name type="scientific">Rhynchophorus ferrugineus</name>
    <name type="common">Red palm weevil</name>
    <name type="synonym">Curculio ferrugineus</name>
    <dbReference type="NCBI Taxonomy" id="354439"/>
    <lineage>
        <taxon>Eukaryota</taxon>
        <taxon>Metazoa</taxon>
        <taxon>Ecdysozoa</taxon>
        <taxon>Arthropoda</taxon>
        <taxon>Hexapoda</taxon>
        <taxon>Insecta</taxon>
        <taxon>Pterygota</taxon>
        <taxon>Neoptera</taxon>
        <taxon>Endopterygota</taxon>
        <taxon>Coleoptera</taxon>
        <taxon>Polyphaga</taxon>
        <taxon>Cucujiformia</taxon>
        <taxon>Curculionidae</taxon>
        <taxon>Dryophthorinae</taxon>
        <taxon>Rhynchophorus</taxon>
    </lineage>
</organism>
<dbReference type="GO" id="GO:0003352">
    <property type="term" value="P:regulation of cilium movement"/>
    <property type="evidence" value="ECO:0007669"/>
    <property type="project" value="TreeGrafter"/>
</dbReference>
<dbReference type="PANTHER" id="PTHR21625">
    <property type="entry name" value="NYD-SP28 PROTEIN"/>
    <property type="match status" value="1"/>
</dbReference>
<dbReference type="Pfam" id="PF14772">
    <property type="entry name" value="NYD-SP28"/>
    <property type="match status" value="1"/>
</dbReference>
<comment type="subcellular location">
    <subcellularLocation>
        <location evidence="1">Cytoplasm</location>
        <location evidence="1">Cytoskeleton</location>
        <location evidence="1">Flagellum axoneme</location>
    </subcellularLocation>
    <subcellularLocation>
        <location evidence="8">Cytoplasm</location>
        <location evidence="8">Cytoskeleton</location>
        <location evidence="8">Flagellum basal body</location>
    </subcellularLocation>
</comment>